<organism evidence="3 4">
    <name type="scientific">Oncorhynchus mykiss</name>
    <name type="common">Rainbow trout</name>
    <name type="synonym">Salmo gairdneri</name>
    <dbReference type="NCBI Taxonomy" id="8022"/>
    <lineage>
        <taxon>Eukaryota</taxon>
        <taxon>Metazoa</taxon>
        <taxon>Chordata</taxon>
        <taxon>Craniata</taxon>
        <taxon>Vertebrata</taxon>
        <taxon>Euteleostomi</taxon>
        <taxon>Actinopterygii</taxon>
        <taxon>Neopterygii</taxon>
        <taxon>Teleostei</taxon>
        <taxon>Protacanthopterygii</taxon>
        <taxon>Salmoniformes</taxon>
        <taxon>Salmonidae</taxon>
        <taxon>Salmoninae</taxon>
        <taxon>Oncorhynchus</taxon>
    </lineage>
</organism>
<evidence type="ECO:0000259" key="2">
    <source>
        <dbReference type="PROSITE" id="PS50835"/>
    </source>
</evidence>
<dbReference type="PaxDb" id="8022-A0A060WXF0"/>
<keyword evidence="1" id="KW-0732">Signal</keyword>
<dbReference type="InterPro" id="IPR007110">
    <property type="entry name" value="Ig-like_dom"/>
</dbReference>
<gene>
    <name evidence="3" type="ORF">GSONMT00027703001</name>
</gene>
<evidence type="ECO:0000313" key="4">
    <source>
        <dbReference type="Proteomes" id="UP000193380"/>
    </source>
</evidence>
<dbReference type="InterPro" id="IPR013783">
    <property type="entry name" value="Ig-like_fold"/>
</dbReference>
<dbReference type="SMART" id="SM00409">
    <property type="entry name" value="IG"/>
    <property type="match status" value="1"/>
</dbReference>
<feature type="domain" description="Ig-like" evidence="2">
    <location>
        <begin position="14"/>
        <end position="104"/>
    </location>
</feature>
<dbReference type="InterPro" id="IPR036179">
    <property type="entry name" value="Ig-like_dom_sf"/>
</dbReference>
<evidence type="ECO:0000313" key="3">
    <source>
        <dbReference type="EMBL" id="CDQ71677.1"/>
    </source>
</evidence>
<sequence>MPLLFLLLCLFVKPAFLQESQQAKLILQIGAPVMPAGQTVKMFCMVSFVVNKYTWYHLNQTTCTAMNINSNFLTLIVTTKDSGEYKCSGYYNGTRYDSNAVNLTVVGEQTQPTPRQRQIASWTYARKPYSCRDTKRCQGLQLKLPVGKSIRRQKHRRQGELSSSARLNYFDLFFTGAEPSTVMSVFIVTAPPPPPG</sequence>
<protein>
    <recommendedName>
        <fullName evidence="2">Ig-like domain-containing protein</fullName>
    </recommendedName>
</protein>
<dbReference type="EMBL" id="FR904782">
    <property type="protein sequence ID" value="CDQ71677.1"/>
    <property type="molecule type" value="Genomic_DNA"/>
</dbReference>
<proteinExistence type="predicted"/>
<dbReference type="InterPro" id="IPR003599">
    <property type="entry name" value="Ig_sub"/>
</dbReference>
<dbReference type="Gene3D" id="2.60.40.10">
    <property type="entry name" value="Immunoglobulins"/>
    <property type="match status" value="1"/>
</dbReference>
<accession>A0A060WXF0</accession>
<evidence type="ECO:0000256" key="1">
    <source>
        <dbReference type="SAM" id="SignalP"/>
    </source>
</evidence>
<reference evidence="3" key="1">
    <citation type="journal article" date="2014" name="Nat. Commun.">
        <title>The rainbow trout genome provides novel insights into evolution after whole-genome duplication in vertebrates.</title>
        <authorList>
            <person name="Berthelot C."/>
            <person name="Brunet F."/>
            <person name="Chalopin D."/>
            <person name="Juanchich A."/>
            <person name="Bernard M."/>
            <person name="Noel B."/>
            <person name="Bento P."/>
            <person name="Da Silva C."/>
            <person name="Labadie K."/>
            <person name="Alberti A."/>
            <person name="Aury J.M."/>
            <person name="Louis A."/>
            <person name="Dehais P."/>
            <person name="Bardou P."/>
            <person name="Montfort J."/>
            <person name="Klopp C."/>
            <person name="Cabau C."/>
            <person name="Gaspin C."/>
            <person name="Thorgaard G.H."/>
            <person name="Boussaha M."/>
            <person name="Quillet E."/>
            <person name="Guyomard R."/>
            <person name="Galiana D."/>
            <person name="Bobe J."/>
            <person name="Volff J.N."/>
            <person name="Genet C."/>
            <person name="Wincker P."/>
            <person name="Jaillon O."/>
            <person name="Roest Crollius H."/>
            <person name="Guiguen Y."/>
        </authorList>
    </citation>
    <scope>NUCLEOTIDE SEQUENCE [LARGE SCALE GENOMIC DNA]</scope>
</reference>
<name>A0A060WXF0_ONCMY</name>
<feature type="signal peptide" evidence="1">
    <location>
        <begin position="1"/>
        <end position="17"/>
    </location>
</feature>
<dbReference type="Pfam" id="PF13895">
    <property type="entry name" value="Ig_2"/>
    <property type="match status" value="1"/>
</dbReference>
<dbReference type="Proteomes" id="UP000193380">
    <property type="component" value="Unassembled WGS sequence"/>
</dbReference>
<dbReference type="AlphaFoldDB" id="A0A060WXF0"/>
<dbReference type="PROSITE" id="PS50835">
    <property type="entry name" value="IG_LIKE"/>
    <property type="match status" value="1"/>
</dbReference>
<feature type="chain" id="PRO_5001594642" description="Ig-like domain-containing protein" evidence="1">
    <location>
        <begin position="18"/>
        <end position="196"/>
    </location>
</feature>
<dbReference type="SUPFAM" id="SSF48726">
    <property type="entry name" value="Immunoglobulin"/>
    <property type="match status" value="1"/>
</dbReference>
<reference evidence="3" key="2">
    <citation type="submission" date="2014-03" db="EMBL/GenBank/DDBJ databases">
        <authorList>
            <person name="Genoscope - CEA"/>
        </authorList>
    </citation>
    <scope>NUCLEOTIDE SEQUENCE</scope>
</reference>